<name>A0A381Z471_9ZZZZ</name>
<reference evidence="1" key="1">
    <citation type="submission" date="2018-05" db="EMBL/GenBank/DDBJ databases">
        <authorList>
            <person name="Lanie J.A."/>
            <person name="Ng W.-L."/>
            <person name="Kazmierczak K.M."/>
            <person name="Andrzejewski T.M."/>
            <person name="Davidsen T.M."/>
            <person name="Wayne K.J."/>
            <person name="Tettelin H."/>
            <person name="Glass J.I."/>
            <person name="Rusch D."/>
            <person name="Podicherti R."/>
            <person name="Tsui H.-C.T."/>
            <person name="Winkler M.E."/>
        </authorList>
    </citation>
    <scope>NUCLEOTIDE SEQUENCE</scope>
</reference>
<protein>
    <submittedName>
        <fullName evidence="1">Uncharacterized protein</fullName>
    </submittedName>
</protein>
<evidence type="ECO:0000313" key="1">
    <source>
        <dbReference type="EMBL" id="SVA84085.1"/>
    </source>
</evidence>
<organism evidence="1">
    <name type="scientific">marine metagenome</name>
    <dbReference type="NCBI Taxonomy" id="408172"/>
    <lineage>
        <taxon>unclassified sequences</taxon>
        <taxon>metagenomes</taxon>
        <taxon>ecological metagenomes</taxon>
    </lineage>
</organism>
<sequence length="102" mass="11008">PIFFYAARALDEVTSELAVQIDLELGSEVTANAFKAAKQIIADRPGPSPVLLKVGSGNGEPVPPFRSRSMYIEPNEDTLGELEKLFGLGNVRLVRTATARAH</sequence>
<accession>A0A381Z471</accession>
<proteinExistence type="predicted"/>
<feature type="non-terminal residue" evidence="1">
    <location>
        <position position="1"/>
    </location>
</feature>
<dbReference type="EMBL" id="UINC01019897">
    <property type="protein sequence ID" value="SVA84085.1"/>
    <property type="molecule type" value="Genomic_DNA"/>
</dbReference>
<gene>
    <name evidence="1" type="ORF">METZ01_LOCUS136939</name>
</gene>
<dbReference type="AlphaFoldDB" id="A0A381Z471"/>